<evidence type="ECO:0000256" key="3">
    <source>
        <dbReference type="ARBA" id="ARBA00022525"/>
    </source>
</evidence>
<keyword evidence="3" id="KW-0964">Secreted</keyword>
<name>A0A099GJ35_9RHOB</name>
<proteinExistence type="predicted"/>
<gene>
    <name evidence="6" type="ORF">IX56_09830</name>
</gene>
<dbReference type="SUPFAM" id="SSF51120">
    <property type="entry name" value="beta-Roll"/>
    <property type="match status" value="1"/>
</dbReference>
<feature type="domain" description="Peptidase M10 serralysin C-terminal" evidence="5">
    <location>
        <begin position="41"/>
        <end position="160"/>
    </location>
</feature>
<evidence type="ECO:0000313" key="7">
    <source>
        <dbReference type="Proteomes" id="UP000029858"/>
    </source>
</evidence>
<dbReference type="GO" id="GO:0005615">
    <property type="term" value="C:extracellular space"/>
    <property type="evidence" value="ECO:0007669"/>
    <property type="project" value="InterPro"/>
</dbReference>
<comment type="subcellular location">
    <subcellularLocation>
        <location evidence="2">Secreted</location>
    </subcellularLocation>
</comment>
<keyword evidence="4" id="KW-0677">Repeat</keyword>
<organism evidence="6 7">
    <name type="scientific">Paracoccus sanguinis</name>
    <dbReference type="NCBI Taxonomy" id="1545044"/>
    <lineage>
        <taxon>Bacteria</taxon>
        <taxon>Pseudomonadati</taxon>
        <taxon>Pseudomonadota</taxon>
        <taxon>Alphaproteobacteria</taxon>
        <taxon>Rhodobacterales</taxon>
        <taxon>Paracoccaceae</taxon>
        <taxon>Paracoccus</taxon>
    </lineage>
</organism>
<comment type="caution">
    <text evidence="6">The sequence shown here is derived from an EMBL/GenBank/DDBJ whole genome shotgun (WGS) entry which is preliminary data.</text>
</comment>
<accession>A0A099GJ35</accession>
<protein>
    <recommendedName>
        <fullName evidence="5">Peptidase M10 serralysin C-terminal domain-containing protein</fullName>
    </recommendedName>
</protein>
<dbReference type="AlphaFoldDB" id="A0A099GJ35"/>
<dbReference type="GO" id="GO:0005509">
    <property type="term" value="F:calcium ion binding"/>
    <property type="evidence" value="ECO:0007669"/>
    <property type="project" value="InterPro"/>
</dbReference>
<dbReference type="InterPro" id="IPR011049">
    <property type="entry name" value="Serralysin-like_metalloprot_C"/>
</dbReference>
<dbReference type="Pfam" id="PF00353">
    <property type="entry name" value="HemolysinCabind"/>
    <property type="match status" value="1"/>
</dbReference>
<evidence type="ECO:0000256" key="4">
    <source>
        <dbReference type="ARBA" id="ARBA00022737"/>
    </source>
</evidence>
<dbReference type="PRINTS" id="PR00313">
    <property type="entry name" value="CABNDNGRPT"/>
</dbReference>
<evidence type="ECO:0000313" key="6">
    <source>
        <dbReference type="EMBL" id="KGJ22168.1"/>
    </source>
</evidence>
<dbReference type="RefSeq" id="WP_036709708.1">
    <property type="nucleotide sequence ID" value="NZ_JRKQ01000045.1"/>
</dbReference>
<comment type="cofactor">
    <cofactor evidence="1">
        <name>Ca(2+)</name>
        <dbReference type="ChEBI" id="CHEBI:29108"/>
    </cofactor>
</comment>
<reference evidence="6 7" key="2">
    <citation type="submission" date="2014-10" db="EMBL/GenBank/DDBJ databases">
        <title>Paracoccus sanguinis sp. nov., isolated from clinical specimens of New York State patients.</title>
        <authorList>
            <person name="Mingle L.A."/>
            <person name="Cole J.A."/>
            <person name="Lapierre P."/>
            <person name="Musser K.A."/>
        </authorList>
    </citation>
    <scope>NUCLEOTIDE SEQUENCE [LARGE SCALE GENOMIC DNA]</scope>
    <source>
        <strain evidence="6 7">5503</strain>
    </source>
</reference>
<feature type="non-terminal residue" evidence="6">
    <location>
        <position position="183"/>
    </location>
</feature>
<evidence type="ECO:0000256" key="2">
    <source>
        <dbReference type="ARBA" id="ARBA00004613"/>
    </source>
</evidence>
<dbReference type="InterPro" id="IPR013858">
    <property type="entry name" value="Peptidase_M10B_C"/>
</dbReference>
<reference evidence="6 7" key="1">
    <citation type="submission" date="2014-09" db="EMBL/GenBank/DDBJ databases">
        <authorList>
            <person name="McGinnis J.M."/>
            <person name="Wolfgang W.J."/>
        </authorList>
    </citation>
    <scope>NUCLEOTIDE SEQUENCE [LARGE SCALE GENOMIC DNA]</scope>
    <source>
        <strain evidence="6 7">5503</strain>
    </source>
</reference>
<dbReference type="Pfam" id="PF08548">
    <property type="entry name" value="Peptidase_M10_C"/>
    <property type="match status" value="1"/>
</dbReference>
<dbReference type="Proteomes" id="UP000029858">
    <property type="component" value="Unassembled WGS sequence"/>
</dbReference>
<evidence type="ECO:0000256" key="1">
    <source>
        <dbReference type="ARBA" id="ARBA00001913"/>
    </source>
</evidence>
<dbReference type="Gene3D" id="2.150.10.10">
    <property type="entry name" value="Serralysin-like metalloprotease, C-terminal"/>
    <property type="match status" value="1"/>
</dbReference>
<evidence type="ECO:0000259" key="5">
    <source>
        <dbReference type="Pfam" id="PF08548"/>
    </source>
</evidence>
<sequence length="183" mass="18614">MADTNHDTIDWAVHGIQWADLMSGEGVSQVVSGDTGADLVQGTTGNDALLGQDGNDTLVSGGGLDLMFGGTGADVFVFEPVATVKGVQGSNVVQGGLILGLDADDRIDLSAFTLRLTGADSFSGAAGELIVRHESGMTTFLADLDGNGVHDLEIGVTGISGDVMDSLILSEPPHDTPDSLSVS</sequence>
<dbReference type="EMBL" id="JRKQ01000045">
    <property type="protein sequence ID" value="KGJ22168.1"/>
    <property type="molecule type" value="Genomic_DNA"/>
</dbReference>
<dbReference type="InterPro" id="IPR001343">
    <property type="entry name" value="Hemolysn_Ca-bd"/>
</dbReference>